<feature type="transmembrane region" description="Helical" evidence="10">
    <location>
        <begin position="291"/>
        <end position="314"/>
    </location>
</feature>
<keyword evidence="5" id="KW-0547">Nucleotide-binding</keyword>
<dbReference type="FunFam" id="3.40.50.300:FF:000299">
    <property type="entry name" value="ABC transporter ATP-binding protein/permease"/>
    <property type="match status" value="1"/>
</dbReference>
<reference evidence="14" key="1">
    <citation type="journal article" date="2010" name="Environ. Microbiol.">
        <title>The genome of Syntrophomonas wolfei: new insights into syntrophic metabolism and biohydrogen production.</title>
        <authorList>
            <person name="Sieber J.R."/>
            <person name="Sims D.R."/>
            <person name="Han C."/>
            <person name="Kim E."/>
            <person name="Lykidis A."/>
            <person name="Lapidus A.L."/>
            <person name="McDonnald E."/>
            <person name="Rohlin L."/>
            <person name="Culley D.E."/>
            <person name="Gunsalus R."/>
            <person name="McInerney M.J."/>
        </authorList>
    </citation>
    <scope>NUCLEOTIDE SEQUENCE [LARGE SCALE GENOMIC DNA]</scope>
    <source>
        <strain evidence="14">DSM 2245B / Goettingen</strain>
    </source>
</reference>
<feature type="transmembrane region" description="Helical" evidence="10">
    <location>
        <begin position="217"/>
        <end position="235"/>
    </location>
</feature>
<dbReference type="AlphaFoldDB" id="Q0AUT2"/>
<accession>Q0AUT2</accession>
<protein>
    <recommendedName>
        <fullName evidence="15">NHLP bacteriocin export ABC transporter permease/ATPase subunit</fullName>
    </recommendedName>
</protein>
<dbReference type="PROSITE" id="PS50893">
    <property type="entry name" value="ABC_TRANSPORTER_2"/>
    <property type="match status" value="1"/>
</dbReference>
<feature type="transmembrane region" description="Helical" evidence="10">
    <location>
        <begin position="406"/>
        <end position="428"/>
    </location>
</feature>
<dbReference type="InterPro" id="IPR003439">
    <property type="entry name" value="ABC_transporter-like_ATP-bd"/>
</dbReference>
<keyword evidence="7" id="KW-0067">ATP-binding</keyword>
<dbReference type="SMART" id="SM00382">
    <property type="entry name" value="AAA"/>
    <property type="match status" value="1"/>
</dbReference>
<evidence type="ECO:0000313" key="14">
    <source>
        <dbReference type="Proteomes" id="UP000001968"/>
    </source>
</evidence>
<dbReference type="HOGENOM" id="CLU_000604_84_3_9"/>
<dbReference type="STRING" id="335541.Swol_2231"/>
<dbReference type="KEGG" id="swo:Swol_2231"/>
<sequence>MSKGWFDEQIKNRIRYDEEGFQNAFAQLSSVVLGKSLISSALNSDRLKTKNAIEEILKFYNTEPVELPEEVEDMNDQLKYLLRPTGIMRRVVKLQGNWWRDAVGPMLGQTKSGDVVALLPVGLAGYEFFDYETGEKLRLSRKTRDKLQEEAFCFYRPLPLKQLGLTDLLQYILNTLSSTDILMVALASLGVSLLGLFTPYLTKLIFERVIPAGEPGLLLPVALVLVGVALSSILIEITKTLLIARVQTKMNIPVEAAAMSRLLLLPAAFFKEYNAGELSSRISAIMQLCDMLANTFLSTGLTALFSFIYVFQIISFAPALVFPALMVILAQLAVTVITGLVELNLNRRRIALNARLNGLTFASFSGVQKIKLAGAERRVFAKWADTFKQQADISYNPPLLIKVQPVVASAISLGGIIIIYYSAAAASVSVADYMAFNASFGLVTGAIMSLAGVTTSFANIKPLMEMVGPILQAVPEVGENKQIITSLSGNIELNNVSFRYHEEMPLVLDDISLKIKAGQYVAIVGKTGCGKSTLMRLLLGFETPQRGAIYYDGRDIARLDMRSLRQNIGAVTQDGRLFSGDIFSNIVISAPWLSRDDAWQAAELAGIADDIRAMPMGMHTVISEGSGGISGGQRQRLMIARAIVPKPRILMFDEATSALDNITQKQVSEALDSMKSTRIVIAHRLSTIRHCDRILVLDNGKIKEDGCYDELLQKGSYFAELVERQRLDDDSFVGKTTLF</sequence>
<gene>
    <name evidence="13" type="ordered locus">Swol_2231</name>
</gene>
<dbReference type="eggNOG" id="COG2274">
    <property type="taxonomic scope" value="Bacteria"/>
</dbReference>
<keyword evidence="6" id="KW-0645">Protease</keyword>
<keyword evidence="6" id="KW-0378">Hydrolase</keyword>
<dbReference type="NCBIfam" id="TIGR03797">
    <property type="entry name" value="NHLM_micro_ABC2"/>
    <property type="match status" value="1"/>
</dbReference>
<dbReference type="GO" id="GO:0034040">
    <property type="term" value="F:ATPase-coupled lipid transmembrane transporter activity"/>
    <property type="evidence" value="ECO:0007669"/>
    <property type="project" value="TreeGrafter"/>
</dbReference>
<dbReference type="InterPro" id="IPR027417">
    <property type="entry name" value="P-loop_NTPase"/>
</dbReference>
<evidence type="ECO:0008006" key="15">
    <source>
        <dbReference type="Google" id="ProtNLM"/>
    </source>
</evidence>
<dbReference type="InterPro" id="IPR036640">
    <property type="entry name" value="ABC1_TM_sf"/>
</dbReference>
<evidence type="ECO:0000256" key="4">
    <source>
        <dbReference type="ARBA" id="ARBA00022692"/>
    </source>
</evidence>
<evidence type="ECO:0000313" key="13">
    <source>
        <dbReference type="EMBL" id="ABI69522.1"/>
    </source>
</evidence>
<evidence type="ECO:0000256" key="3">
    <source>
        <dbReference type="ARBA" id="ARBA00022475"/>
    </source>
</evidence>
<proteinExistence type="predicted"/>
<feature type="domain" description="ABC transporter" evidence="11">
    <location>
        <begin position="491"/>
        <end position="724"/>
    </location>
</feature>
<dbReference type="Gene3D" id="3.40.50.300">
    <property type="entry name" value="P-loop containing nucleotide triphosphate hydrolases"/>
    <property type="match status" value="1"/>
</dbReference>
<evidence type="ECO:0000256" key="6">
    <source>
        <dbReference type="ARBA" id="ARBA00022807"/>
    </source>
</evidence>
<keyword evidence="3" id="KW-1003">Cell membrane</keyword>
<evidence type="ECO:0000259" key="11">
    <source>
        <dbReference type="PROSITE" id="PS50893"/>
    </source>
</evidence>
<organism evidence="13 14">
    <name type="scientific">Syntrophomonas wolfei subsp. wolfei (strain DSM 2245B / Goettingen)</name>
    <dbReference type="NCBI Taxonomy" id="335541"/>
    <lineage>
        <taxon>Bacteria</taxon>
        <taxon>Bacillati</taxon>
        <taxon>Bacillota</taxon>
        <taxon>Clostridia</taxon>
        <taxon>Eubacteriales</taxon>
        <taxon>Syntrophomonadaceae</taxon>
        <taxon>Syntrophomonas</taxon>
    </lineage>
</organism>
<evidence type="ECO:0000259" key="12">
    <source>
        <dbReference type="PROSITE" id="PS50929"/>
    </source>
</evidence>
<feature type="transmembrane region" description="Helical" evidence="10">
    <location>
        <begin position="171"/>
        <end position="197"/>
    </location>
</feature>
<feature type="transmembrane region" description="Helical" evidence="10">
    <location>
        <begin position="434"/>
        <end position="458"/>
    </location>
</feature>
<dbReference type="PROSITE" id="PS00211">
    <property type="entry name" value="ABC_TRANSPORTER_1"/>
    <property type="match status" value="1"/>
</dbReference>
<feature type="transmembrane region" description="Helical" evidence="10">
    <location>
        <begin position="320"/>
        <end position="341"/>
    </location>
</feature>
<dbReference type="PROSITE" id="PS50929">
    <property type="entry name" value="ABC_TM1F"/>
    <property type="match status" value="1"/>
</dbReference>
<evidence type="ECO:0000256" key="8">
    <source>
        <dbReference type="ARBA" id="ARBA00022989"/>
    </source>
</evidence>
<dbReference type="RefSeq" id="WP_011641607.1">
    <property type="nucleotide sequence ID" value="NC_008346.1"/>
</dbReference>
<dbReference type="InterPro" id="IPR011527">
    <property type="entry name" value="ABC1_TM_dom"/>
</dbReference>
<keyword evidence="2" id="KW-0813">Transport</keyword>
<dbReference type="OrthoDB" id="9762778at2"/>
<evidence type="ECO:0000256" key="2">
    <source>
        <dbReference type="ARBA" id="ARBA00022448"/>
    </source>
</evidence>
<dbReference type="GO" id="GO:0005886">
    <property type="term" value="C:plasma membrane"/>
    <property type="evidence" value="ECO:0007669"/>
    <property type="project" value="UniProtKB-SubCell"/>
</dbReference>
<dbReference type="GO" id="GO:0140359">
    <property type="term" value="F:ABC-type transporter activity"/>
    <property type="evidence" value="ECO:0007669"/>
    <property type="project" value="InterPro"/>
</dbReference>
<dbReference type="EMBL" id="CP000448">
    <property type="protein sequence ID" value="ABI69522.1"/>
    <property type="molecule type" value="Genomic_DNA"/>
</dbReference>
<keyword evidence="8 10" id="KW-1133">Transmembrane helix</keyword>
<dbReference type="InterPro" id="IPR003593">
    <property type="entry name" value="AAA+_ATPase"/>
</dbReference>
<dbReference type="GO" id="GO:0008234">
    <property type="term" value="F:cysteine-type peptidase activity"/>
    <property type="evidence" value="ECO:0007669"/>
    <property type="project" value="UniProtKB-KW"/>
</dbReference>
<dbReference type="SUPFAM" id="SSF52540">
    <property type="entry name" value="P-loop containing nucleoside triphosphate hydrolases"/>
    <property type="match status" value="1"/>
</dbReference>
<evidence type="ECO:0000256" key="10">
    <source>
        <dbReference type="SAM" id="Phobius"/>
    </source>
</evidence>
<dbReference type="InterPro" id="IPR017871">
    <property type="entry name" value="ABC_transporter-like_CS"/>
</dbReference>
<dbReference type="PANTHER" id="PTHR24221:SF654">
    <property type="entry name" value="ATP-BINDING CASSETTE SUB-FAMILY B MEMBER 6"/>
    <property type="match status" value="1"/>
</dbReference>
<name>Q0AUT2_SYNWW</name>
<evidence type="ECO:0000256" key="9">
    <source>
        <dbReference type="ARBA" id="ARBA00023136"/>
    </source>
</evidence>
<dbReference type="GO" id="GO:0005524">
    <property type="term" value="F:ATP binding"/>
    <property type="evidence" value="ECO:0007669"/>
    <property type="project" value="UniProtKB-KW"/>
</dbReference>
<keyword evidence="14" id="KW-1185">Reference proteome</keyword>
<dbReference type="Pfam" id="PF00005">
    <property type="entry name" value="ABC_tran"/>
    <property type="match status" value="1"/>
</dbReference>
<dbReference type="PANTHER" id="PTHR24221">
    <property type="entry name" value="ATP-BINDING CASSETTE SUB-FAMILY B"/>
    <property type="match status" value="1"/>
</dbReference>
<feature type="domain" description="ABC transmembrane type-1" evidence="12">
    <location>
        <begin position="182"/>
        <end position="459"/>
    </location>
</feature>
<comment type="subcellular location">
    <subcellularLocation>
        <location evidence="1">Cell membrane</location>
        <topology evidence="1">Multi-pass membrane protein</topology>
    </subcellularLocation>
</comment>
<keyword evidence="6" id="KW-0788">Thiol protease</keyword>
<dbReference type="Gene3D" id="1.20.1560.10">
    <property type="entry name" value="ABC transporter type 1, transmembrane domain"/>
    <property type="match status" value="1"/>
</dbReference>
<dbReference type="InterPro" id="IPR022515">
    <property type="entry name" value="NHPM_micro_ABC2"/>
</dbReference>
<dbReference type="GO" id="GO:0016887">
    <property type="term" value="F:ATP hydrolysis activity"/>
    <property type="evidence" value="ECO:0007669"/>
    <property type="project" value="InterPro"/>
</dbReference>
<keyword evidence="4 10" id="KW-0812">Transmembrane</keyword>
<dbReference type="Pfam" id="PF00664">
    <property type="entry name" value="ABC_membrane"/>
    <property type="match status" value="1"/>
</dbReference>
<evidence type="ECO:0000256" key="7">
    <source>
        <dbReference type="ARBA" id="ARBA00022840"/>
    </source>
</evidence>
<dbReference type="InterPro" id="IPR039421">
    <property type="entry name" value="Type_1_exporter"/>
</dbReference>
<evidence type="ECO:0000256" key="5">
    <source>
        <dbReference type="ARBA" id="ARBA00022741"/>
    </source>
</evidence>
<dbReference type="Proteomes" id="UP000001968">
    <property type="component" value="Chromosome"/>
</dbReference>
<dbReference type="SUPFAM" id="SSF90123">
    <property type="entry name" value="ABC transporter transmembrane region"/>
    <property type="match status" value="1"/>
</dbReference>
<evidence type="ECO:0000256" key="1">
    <source>
        <dbReference type="ARBA" id="ARBA00004651"/>
    </source>
</evidence>
<keyword evidence="9 10" id="KW-0472">Membrane</keyword>